<evidence type="ECO:0000313" key="2">
    <source>
        <dbReference type="Proteomes" id="UP000326169"/>
    </source>
</evidence>
<evidence type="ECO:0000313" key="1">
    <source>
        <dbReference type="EMBL" id="GCE92191.1"/>
    </source>
</evidence>
<sequence length="201" mass="22668">MVDYTAVPVLSQLAASFGALGLMVGVRVSDGQQQTPIILPVQQIISPNPQCPLELNKLLAELVVDLPAYANRVIMRSPPINHLQDLPTSVILATNLPPETVPVSEHLPTDLPTGDDISLGFIVTRERLYANNRMLVIQRYHWLFMRSTPNGWELVKMLSKSDPYPGYRILPQPWDSSQSAIARAIRLWLRDCQWRRVPIEK</sequence>
<organism evidence="1 2">
    <name type="scientific">Limnospira platensis NIES-46</name>
    <dbReference type="NCBI Taxonomy" id="1236695"/>
    <lineage>
        <taxon>Bacteria</taxon>
        <taxon>Bacillati</taxon>
        <taxon>Cyanobacteriota</taxon>
        <taxon>Cyanophyceae</taxon>
        <taxon>Oscillatoriophycideae</taxon>
        <taxon>Oscillatoriales</taxon>
        <taxon>Sirenicapillariaceae</taxon>
        <taxon>Limnospira</taxon>
    </lineage>
</organism>
<gene>
    <name evidence="1" type="ORF">NIES46_02270</name>
</gene>
<protein>
    <submittedName>
        <fullName evidence="1">Uncharacterized protein</fullName>
    </submittedName>
</protein>
<dbReference type="RefSeq" id="WP_014276103.1">
    <property type="nucleotide sequence ID" value="NZ_BIMW01000004.1"/>
</dbReference>
<dbReference type="GeneID" id="301681202"/>
<name>A0A5M3T2T6_LIMPL</name>
<dbReference type="Proteomes" id="UP000326169">
    <property type="component" value="Unassembled WGS sequence"/>
</dbReference>
<dbReference type="EMBL" id="BIMW01000004">
    <property type="protein sequence ID" value="GCE92191.1"/>
    <property type="molecule type" value="Genomic_DNA"/>
</dbReference>
<keyword evidence="2" id="KW-1185">Reference proteome</keyword>
<proteinExistence type="predicted"/>
<accession>A0A5M3T2T6</accession>
<comment type="caution">
    <text evidence="1">The sequence shown here is derived from an EMBL/GenBank/DDBJ whole genome shotgun (WGS) entry which is preliminary data.</text>
</comment>
<reference evidence="1 2" key="1">
    <citation type="journal article" date="2019" name="J Genomics">
        <title>The Draft Genome of a Hydrogen-producing Cyanobacterium, Arthrospira platensis NIES-46.</title>
        <authorList>
            <person name="Suzuki S."/>
            <person name="Yamaguchi H."/>
            <person name="Kawachi M."/>
        </authorList>
    </citation>
    <scope>NUCLEOTIDE SEQUENCE [LARGE SCALE GENOMIC DNA]</scope>
    <source>
        <strain evidence="1 2">NIES-46</strain>
    </source>
</reference>